<evidence type="ECO:0000313" key="2">
    <source>
        <dbReference type="EMBL" id="JAH24122.1"/>
    </source>
</evidence>
<reference evidence="2" key="1">
    <citation type="submission" date="2014-11" db="EMBL/GenBank/DDBJ databases">
        <authorList>
            <person name="Amaro Gonzalez C."/>
        </authorList>
    </citation>
    <scope>NUCLEOTIDE SEQUENCE</scope>
</reference>
<dbReference type="EMBL" id="GBXM01084455">
    <property type="protein sequence ID" value="JAH24122.1"/>
    <property type="molecule type" value="Transcribed_RNA"/>
</dbReference>
<name>A0A0E9R5R7_ANGAN</name>
<reference evidence="2" key="2">
    <citation type="journal article" date="2015" name="Fish Shellfish Immunol.">
        <title>Early steps in the European eel (Anguilla anguilla)-Vibrio vulnificus interaction in the gills: Role of the RtxA13 toxin.</title>
        <authorList>
            <person name="Callol A."/>
            <person name="Pajuelo D."/>
            <person name="Ebbesson L."/>
            <person name="Teles M."/>
            <person name="MacKenzie S."/>
            <person name="Amaro C."/>
        </authorList>
    </citation>
    <scope>NUCLEOTIDE SEQUENCE</scope>
</reference>
<accession>A0A0E9R5R7</accession>
<organism evidence="2">
    <name type="scientific">Anguilla anguilla</name>
    <name type="common">European freshwater eel</name>
    <name type="synonym">Muraena anguilla</name>
    <dbReference type="NCBI Taxonomy" id="7936"/>
    <lineage>
        <taxon>Eukaryota</taxon>
        <taxon>Metazoa</taxon>
        <taxon>Chordata</taxon>
        <taxon>Craniata</taxon>
        <taxon>Vertebrata</taxon>
        <taxon>Euteleostomi</taxon>
        <taxon>Actinopterygii</taxon>
        <taxon>Neopterygii</taxon>
        <taxon>Teleostei</taxon>
        <taxon>Anguilliformes</taxon>
        <taxon>Anguillidae</taxon>
        <taxon>Anguilla</taxon>
    </lineage>
</organism>
<protein>
    <submittedName>
        <fullName evidence="2">Uncharacterized protein</fullName>
    </submittedName>
</protein>
<dbReference type="AlphaFoldDB" id="A0A0E9R5R7"/>
<proteinExistence type="predicted"/>
<evidence type="ECO:0000256" key="1">
    <source>
        <dbReference type="SAM" id="MobiDB-lite"/>
    </source>
</evidence>
<sequence length="31" mass="3257">MVHRTRLKKSDNSAEGTGVKALAKKGGEMVG</sequence>
<feature type="region of interest" description="Disordered" evidence="1">
    <location>
        <begin position="1"/>
        <end position="31"/>
    </location>
</feature>